<dbReference type="GO" id="GO:0043161">
    <property type="term" value="P:proteasome-mediated ubiquitin-dependent protein catabolic process"/>
    <property type="evidence" value="ECO:0007669"/>
    <property type="project" value="TreeGrafter"/>
</dbReference>
<feature type="repeat" description="WD" evidence="1">
    <location>
        <begin position="208"/>
        <end position="249"/>
    </location>
</feature>
<dbReference type="PANTHER" id="PTHR19847:SF7">
    <property type="entry name" value="DDB1- AND CUL4-ASSOCIATED FACTOR 11"/>
    <property type="match status" value="1"/>
</dbReference>
<proteinExistence type="predicted"/>
<dbReference type="InterPro" id="IPR051859">
    <property type="entry name" value="DCAF"/>
</dbReference>
<reference evidence="3" key="2">
    <citation type="submission" date="2017-02" db="UniProtKB">
        <authorList>
            <consortium name="WormBaseParasite"/>
        </authorList>
    </citation>
    <scope>IDENTIFICATION</scope>
</reference>
<dbReference type="PROSITE" id="PS50294">
    <property type="entry name" value="WD_REPEATS_REGION"/>
    <property type="match status" value="1"/>
</dbReference>
<dbReference type="STRING" id="6313.A0A0K0DLD3"/>
<reference evidence="2" key="1">
    <citation type="submission" date="2012-09" db="EMBL/GenBank/DDBJ databases">
        <authorList>
            <person name="Martin A.A."/>
        </authorList>
    </citation>
    <scope>NUCLEOTIDE SEQUENCE</scope>
</reference>
<dbReference type="InterPro" id="IPR001680">
    <property type="entry name" value="WD40_rpt"/>
</dbReference>
<feature type="repeat" description="WD" evidence="1">
    <location>
        <begin position="160"/>
        <end position="193"/>
    </location>
</feature>
<dbReference type="WBParaSite" id="ACAC_0001239801-mRNA-1">
    <property type="protein sequence ID" value="ACAC_0001239801-mRNA-1"/>
    <property type="gene ID" value="ACAC_0001239801"/>
</dbReference>
<evidence type="ECO:0000313" key="3">
    <source>
        <dbReference type="WBParaSite" id="ACAC_0001239801-mRNA-1"/>
    </source>
</evidence>
<accession>A0A0K0DLD3</accession>
<evidence type="ECO:0000256" key="1">
    <source>
        <dbReference type="PROSITE-ProRule" id="PRU00221"/>
    </source>
</evidence>
<keyword evidence="1" id="KW-0853">WD repeat</keyword>
<dbReference type="Gene3D" id="2.130.10.10">
    <property type="entry name" value="YVTN repeat-like/Quinoprotein amine dehydrogenase"/>
    <property type="match status" value="2"/>
</dbReference>
<dbReference type="InterPro" id="IPR015943">
    <property type="entry name" value="WD40/YVTN_repeat-like_dom_sf"/>
</dbReference>
<evidence type="ECO:0000313" key="2">
    <source>
        <dbReference type="Proteomes" id="UP000035642"/>
    </source>
</evidence>
<dbReference type="InterPro" id="IPR036322">
    <property type="entry name" value="WD40_repeat_dom_sf"/>
</dbReference>
<protein>
    <submittedName>
        <fullName evidence="3">WD_REPEATS_REGION domain-containing protein</fullName>
    </submittedName>
</protein>
<dbReference type="AlphaFoldDB" id="A0A0K0DLD3"/>
<organism evidence="2 3">
    <name type="scientific">Angiostrongylus cantonensis</name>
    <name type="common">Rat lungworm</name>
    <dbReference type="NCBI Taxonomy" id="6313"/>
    <lineage>
        <taxon>Eukaryota</taxon>
        <taxon>Metazoa</taxon>
        <taxon>Ecdysozoa</taxon>
        <taxon>Nematoda</taxon>
        <taxon>Chromadorea</taxon>
        <taxon>Rhabditida</taxon>
        <taxon>Rhabditina</taxon>
        <taxon>Rhabditomorpha</taxon>
        <taxon>Strongyloidea</taxon>
        <taxon>Metastrongylidae</taxon>
        <taxon>Angiostrongylus</taxon>
    </lineage>
</organism>
<name>A0A0K0DLD3_ANGCA</name>
<keyword evidence="2" id="KW-1185">Reference proteome</keyword>
<dbReference type="GO" id="GO:0080008">
    <property type="term" value="C:Cul4-RING E3 ubiquitin ligase complex"/>
    <property type="evidence" value="ECO:0007669"/>
    <property type="project" value="TreeGrafter"/>
</dbReference>
<dbReference type="Pfam" id="PF00400">
    <property type="entry name" value="WD40"/>
    <property type="match status" value="4"/>
</dbReference>
<dbReference type="PANTHER" id="PTHR19847">
    <property type="entry name" value="DDB1- AND CUL4-ASSOCIATED FACTOR 11"/>
    <property type="match status" value="1"/>
</dbReference>
<dbReference type="SMART" id="SM00320">
    <property type="entry name" value="WD40"/>
    <property type="match status" value="6"/>
</dbReference>
<dbReference type="PROSITE" id="PS50082">
    <property type="entry name" value="WD_REPEATS_2"/>
    <property type="match status" value="2"/>
</dbReference>
<dbReference type="SUPFAM" id="SSF50978">
    <property type="entry name" value="WD40 repeat-like"/>
    <property type="match status" value="1"/>
</dbReference>
<dbReference type="Proteomes" id="UP000035642">
    <property type="component" value="Unassembled WGS sequence"/>
</dbReference>
<sequence length="412" mass="46220">MVEAFRELREEIQCNCYGWSSASTSIAELCSHREILKPRGGSSMCLGIKTVVVNQFLPNCRRLVDKLKSKSFCCQFVKGGSELLVASQDGRIRFFQQCGPRDRYLLKNAIQRSPNTTVFSTMAVFSLRFSQKGHEILCGGSDRSLHIFDLESMARIVTINNAHGDDVNAVCYGDTDSHLLYSGGDDGLVKVYDRRALGEFDHQPVGVFAGHRDGITYIDARGDGRHLISNSKDQTIKLWDLRRFSSYRTVQKTLYCVRKQSWDYRWQPAPNTNYSSLKGDTSVVTFRGHSVLHTLVRAKFSPSRTGRRYIYTGCARGEVIIYDLLANSPSGTSTFDASLDPVICRLSGHMGVVRDVDWHPTSNEIVTSAQQFVCWSFYQLIVVSCNKEGDSWVPWGVVNMVGGAIVMNVWAL</sequence>